<evidence type="ECO:0000313" key="8">
    <source>
        <dbReference type="EMBL" id="KAF5349125.1"/>
    </source>
</evidence>
<dbReference type="SUPFAM" id="SSF103473">
    <property type="entry name" value="MFS general substrate transporter"/>
    <property type="match status" value="2"/>
</dbReference>
<feature type="transmembrane region" description="Helical" evidence="6">
    <location>
        <begin position="75"/>
        <end position="106"/>
    </location>
</feature>
<dbReference type="EMBL" id="JAACJO010000017">
    <property type="protein sequence ID" value="KAF5349125.1"/>
    <property type="molecule type" value="Genomic_DNA"/>
</dbReference>
<dbReference type="PANTHER" id="PTHR23501:SF84">
    <property type="entry name" value="VACUOLAR MEMBRANE AMINO ACID UPTAKE TRANSPORTER FNX2"/>
    <property type="match status" value="1"/>
</dbReference>
<dbReference type="GO" id="GO:0000329">
    <property type="term" value="C:fungal-type vacuole membrane"/>
    <property type="evidence" value="ECO:0007669"/>
    <property type="project" value="TreeGrafter"/>
</dbReference>
<dbReference type="AlphaFoldDB" id="A0A8H5CWD8"/>
<comment type="subcellular location">
    <subcellularLocation>
        <location evidence="1">Membrane</location>
        <topology evidence="1">Multi-pass membrane protein</topology>
    </subcellularLocation>
</comment>
<name>A0A8H5CWD8_9AGAR</name>
<feature type="transmembrane region" description="Helical" evidence="6">
    <location>
        <begin position="454"/>
        <end position="478"/>
    </location>
</feature>
<feature type="transmembrane region" description="Helical" evidence="6">
    <location>
        <begin position="199"/>
        <end position="218"/>
    </location>
</feature>
<evidence type="ECO:0000256" key="3">
    <source>
        <dbReference type="ARBA" id="ARBA00022989"/>
    </source>
</evidence>
<feature type="transmembrane region" description="Helical" evidence="6">
    <location>
        <begin position="566"/>
        <end position="583"/>
    </location>
</feature>
<dbReference type="InterPro" id="IPR011701">
    <property type="entry name" value="MFS"/>
</dbReference>
<feature type="transmembrane region" description="Helical" evidence="6">
    <location>
        <begin position="490"/>
        <end position="511"/>
    </location>
</feature>
<evidence type="ECO:0000256" key="2">
    <source>
        <dbReference type="ARBA" id="ARBA00022692"/>
    </source>
</evidence>
<evidence type="ECO:0000256" key="6">
    <source>
        <dbReference type="SAM" id="Phobius"/>
    </source>
</evidence>
<evidence type="ECO:0000256" key="1">
    <source>
        <dbReference type="ARBA" id="ARBA00004141"/>
    </source>
</evidence>
<dbReference type="PANTHER" id="PTHR23501">
    <property type="entry name" value="MAJOR FACILITATOR SUPERFAMILY"/>
    <property type="match status" value="1"/>
</dbReference>
<feature type="compositionally biased region" description="Basic and acidic residues" evidence="5">
    <location>
        <begin position="32"/>
        <end position="55"/>
    </location>
</feature>
<evidence type="ECO:0000259" key="7">
    <source>
        <dbReference type="PROSITE" id="PS50850"/>
    </source>
</evidence>
<dbReference type="CDD" id="cd17502">
    <property type="entry name" value="MFS_Azr1_MDR_like"/>
    <property type="match status" value="1"/>
</dbReference>
<accession>A0A8H5CWD8</accession>
<feature type="region of interest" description="Disordered" evidence="5">
    <location>
        <begin position="1"/>
        <end position="64"/>
    </location>
</feature>
<evidence type="ECO:0000313" key="9">
    <source>
        <dbReference type="Proteomes" id="UP000559027"/>
    </source>
</evidence>
<feature type="transmembrane region" description="Helical" evidence="6">
    <location>
        <begin position="360"/>
        <end position="381"/>
    </location>
</feature>
<dbReference type="InterPro" id="IPR036259">
    <property type="entry name" value="MFS_trans_sf"/>
</dbReference>
<dbReference type="PROSITE" id="PS50850">
    <property type="entry name" value="MFS"/>
    <property type="match status" value="1"/>
</dbReference>
<feature type="transmembrane region" description="Helical" evidence="6">
    <location>
        <begin position="420"/>
        <end position="442"/>
    </location>
</feature>
<feature type="transmembrane region" description="Helical" evidence="6">
    <location>
        <begin position="318"/>
        <end position="340"/>
    </location>
</feature>
<comment type="caution">
    <text evidence="8">The sequence shown here is derived from an EMBL/GenBank/DDBJ whole genome shotgun (WGS) entry which is preliminary data.</text>
</comment>
<feature type="domain" description="Major facilitator superfamily (MFS) profile" evidence="7">
    <location>
        <begin position="77"/>
        <end position="587"/>
    </location>
</feature>
<sequence length="589" mass="62599">MLKSPTTPSFMSSSRSQITLVDERSPSPAGTKVEELEKTKDSGKVEDTGKAEEARTPGTEANEADERPVRLGAQFLCVAPILVGVFLSAMDNTIVISSFGAIGSYFNALEKTSWIATAYLLTVSSFQPLFGKLSDIFGRKSCILFAYTIFAFGCMLCGSAQSMNMLIACRALAGIGGGGMATLASIIISDLVPLRSRGLMNIVWSCGNTAGASLGGFLADTIGWRWGFFIQLPLAIASGVSVYLFLQIPNPPSSTPPAAAITTVDASAEEKLKPNPVELFKEKIRRIDFLGAITLVCAVFCLLYGMDKGGSLGWQHASTVSALISFAFLFIIFGLIEGFVAAEPFAPPRIVFSRRLIAPYLLNFLTVAASFGQLFHTSLYFQAVLGKSAAVTGAWLVIVIAADLTSSLVCGVIMQSTGRYYYLSTCSYIIMLSGIVTVAGGTGLLRMPKSMGEIIAGLAVTALGYGGGITTSVVSLIANVDKSDQAVGTAVSYFFRSLGSVIGLSIGSTLVQMSLQSTLRHTIQGKDADEIARRVRKSLAYLNELDVETRATVRAAYATAIHSTQILSMALTFTAIVVSFLIVERPLAR</sequence>
<proteinExistence type="predicted"/>
<keyword evidence="3 6" id="KW-1133">Transmembrane helix</keyword>
<keyword evidence="2 6" id="KW-0812">Transmembrane</keyword>
<keyword evidence="9" id="KW-1185">Reference proteome</keyword>
<evidence type="ECO:0000256" key="5">
    <source>
        <dbReference type="SAM" id="MobiDB-lite"/>
    </source>
</evidence>
<keyword evidence="4 6" id="KW-0472">Membrane</keyword>
<dbReference type="Proteomes" id="UP000559027">
    <property type="component" value="Unassembled WGS sequence"/>
</dbReference>
<reference evidence="8 9" key="1">
    <citation type="journal article" date="2020" name="ISME J.">
        <title>Uncovering the hidden diversity of litter-decomposition mechanisms in mushroom-forming fungi.</title>
        <authorList>
            <person name="Floudas D."/>
            <person name="Bentzer J."/>
            <person name="Ahren D."/>
            <person name="Johansson T."/>
            <person name="Persson P."/>
            <person name="Tunlid A."/>
        </authorList>
    </citation>
    <scope>NUCLEOTIDE SEQUENCE [LARGE SCALE GENOMIC DNA]</scope>
    <source>
        <strain evidence="8 9">CBS 146.42</strain>
    </source>
</reference>
<dbReference type="Gene3D" id="1.20.1250.20">
    <property type="entry name" value="MFS general substrate transporter like domains"/>
    <property type="match status" value="2"/>
</dbReference>
<evidence type="ECO:0000256" key="4">
    <source>
        <dbReference type="ARBA" id="ARBA00023136"/>
    </source>
</evidence>
<dbReference type="Pfam" id="PF07690">
    <property type="entry name" value="MFS_1"/>
    <property type="match status" value="1"/>
</dbReference>
<gene>
    <name evidence="8" type="ORF">D9756_009492</name>
</gene>
<protein>
    <recommendedName>
        <fullName evidence="7">Major facilitator superfamily (MFS) profile domain-containing protein</fullName>
    </recommendedName>
</protein>
<dbReference type="InterPro" id="IPR020846">
    <property type="entry name" value="MFS_dom"/>
</dbReference>
<feature type="transmembrane region" description="Helical" evidence="6">
    <location>
        <begin position="167"/>
        <end position="187"/>
    </location>
</feature>
<feature type="transmembrane region" description="Helical" evidence="6">
    <location>
        <begin position="112"/>
        <end position="130"/>
    </location>
</feature>
<feature type="transmembrane region" description="Helical" evidence="6">
    <location>
        <begin position="224"/>
        <end position="246"/>
    </location>
</feature>
<dbReference type="OrthoDB" id="3437016at2759"/>
<dbReference type="GO" id="GO:0015174">
    <property type="term" value="F:basic amino acid transmembrane transporter activity"/>
    <property type="evidence" value="ECO:0007669"/>
    <property type="project" value="TreeGrafter"/>
</dbReference>
<feature type="compositionally biased region" description="Polar residues" evidence="5">
    <location>
        <begin position="1"/>
        <end position="19"/>
    </location>
</feature>
<feature type="transmembrane region" description="Helical" evidence="6">
    <location>
        <begin position="393"/>
        <end position="413"/>
    </location>
</feature>
<organism evidence="8 9">
    <name type="scientific">Leucocoprinus leucothites</name>
    <dbReference type="NCBI Taxonomy" id="201217"/>
    <lineage>
        <taxon>Eukaryota</taxon>
        <taxon>Fungi</taxon>
        <taxon>Dikarya</taxon>
        <taxon>Basidiomycota</taxon>
        <taxon>Agaricomycotina</taxon>
        <taxon>Agaricomycetes</taxon>
        <taxon>Agaricomycetidae</taxon>
        <taxon>Agaricales</taxon>
        <taxon>Agaricineae</taxon>
        <taxon>Agaricaceae</taxon>
        <taxon>Leucocoprinus</taxon>
    </lineage>
</organism>
<feature type="transmembrane region" description="Helical" evidence="6">
    <location>
        <begin position="289"/>
        <end position="306"/>
    </location>
</feature>
<feature type="transmembrane region" description="Helical" evidence="6">
    <location>
        <begin position="142"/>
        <end position="161"/>
    </location>
</feature>